<dbReference type="Proteomes" id="UP000307999">
    <property type="component" value="Unassembled WGS sequence"/>
</dbReference>
<name>A0A4U1B702_9GAMM</name>
<organism evidence="1 2">
    <name type="scientific">Thalassotalea mangrovi</name>
    <dbReference type="NCBI Taxonomy" id="2572245"/>
    <lineage>
        <taxon>Bacteria</taxon>
        <taxon>Pseudomonadati</taxon>
        <taxon>Pseudomonadota</taxon>
        <taxon>Gammaproteobacteria</taxon>
        <taxon>Alteromonadales</taxon>
        <taxon>Colwelliaceae</taxon>
        <taxon>Thalassotalea</taxon>
    </lineage>
</organism>
<gene>
    <name evidence="1" type="ORF">E8M12_04600</name>
</gene>
<sequence length="1138" mass="128821">MNPPIKLKQSYKSSTRIDAKSSSNNVTSFINSFVAHDTSIKFITGLSKEFSGSAQRMFTVTGTYGTGKSTVALYLSYLLSSDPGVRDLASLKLEQAGVNSLEIQNSFGLEKGWKSISHVCGIEPPAQAILSSISKAVNVEIVNIEKLTDSQCLKQIEFVFNSIDLNSDGLLILIDELGKAFDYQSRYNRDIHFFQDLADIIQKLEYPVILIGFLHQGFAEYYNEESIKKREEWKKVQGRYKDFGYNPSVDESIQLIGDSIDIEKKLQKQLVEDSLDSVRLIATHLSDQNATHSSELKARALREALPMEPMVSALLGPIFKSSSFAQNERSLFGFLNSFERYGFREFIEENYSNNESPTKLYDIENLWNCLEDNYQHLLEASSESKKWNEALNSIDRASSLNSKLQLNITKLVALISVFGQKNTGIHAKRALILDYYELAGFERVNVENALHDLIEARILSPRKQNDSVVIFQGGDLDVQELVLKHVKALNKGVNWLKEYDSKKVYLATAHYHKVGVMRWANARLVNDIKDITPEFVSKTPTSAEPFLTFLLAVDRNMFATLQNLLKETPAYQHICIGFIEDYSRLEEYATELIALKKIEEDDEDLVHDPIAQQNIKKRKAILEHKSAVELESSFEKARWEYCSKQVTQESLPSIASYIADLVYCKSPAVLNELVNRAKPSGSANSAIRKLMRYMLENGDQENLGFEDSSFPPEKGIYLSCIKKHGWHCETDEGFVFPNKWSKESIQKHSHMHELWLDGVNFIKSSDEMITMDKLYERWMKPPFGLTSGLCRLYGLALLKSLEGQIAFYDLDSTKQYIFIPELDEELVTKIYKHPVEAGIRYFEISEIQTHLIDTLAVATIGVNKTDENILGIAKHIVKIVHSLKPWVKKTSGESFINENGVNELSLEARAFRNKVISANDPYKLILEDLPKIFSIDVEEKDASEKLSSSLKKAIQELSTQHETLLAGYKQVILSNLSAEFDDNLKARCTLVDKVAKTPLLKEFAARLGKYVSGNYKFEFVISLATGVPEANWTDKHLRNGLDELRNLCIQFLRIESFGAIKSDNDTKVVSFITKEKDGSLRSYEGFTKFDIEQSGEVQSAIDYVKLSIGNMTKDKQLAALTNILSSIMEETEKEQVSG</sequence>
<accession>A0A4U1B702</accession>
<reference evidence="1 2" key="1">
    <citation type="submission" date="2019-04" db="EMBL/GenBank/DDBJ databases">
        <title>Thalassotalea guangxiensis sp. nov., isolated from sediment of the coastal wetland.</title>
        <authorList>
            <person name="Zheng S."/>
            <person name="Zhang D."/>
        </authorList>
    </citation>
    <scope>NUCLEOTIDE SEQUENCE [LARGE SCALE GENOMIC DNA]</scope>
    <source>
        <strain evidence="1 2">ZS-4</strain>
    </source>
</reference>
<keyword evidence="2" id="KW-1185">Reference proteome</keyword>
<evidence type="ECO:0008006" key="3">
    <source>
        <dbReference type="Google" id="ProtNLM"/>
    </source>
</evidence>
<dbReference type="OrthoDB" id="856045at2"/>
<evidence type="ECO:0000313" key="2">
    <source>
        <dbReference type="Proteomes" id="UP000307999"/>
    </source>
</evidence>
<proteinExistence type="predicted"/>
<dbReference type="InterPro" id="IPR027417">
    <property type="entry name" value="P-loop_NTPase"/>
</dbReference>
<dbReference type="RefSeq" id="WP_136734914.1">
    <property type="nucleotide sequence ID" value="NZ_SWDB01000009.1"/>
</dbReference>
<dbReference type="SUPFAM" id="SSF52540">
    <property type="entry name" value="P-loop containing nucleoside triphosphate hydrolases"/>
    <property type="match status" value="1"/>
</dbReference>
<dbReference type="EMBL" id="SWDB01000009">
    <property type="protein sequence ID" value="TKB46338.1"/>
    <property type="molecule type" value="Genomic_DNA"/>
</dbReference>
<evidence type="ECO:0000313" key="1">
    <source>
        <dbReference type="EMBL" id="TKB46338.1"/>
    </source>
</evidence>
<comment type="caution">
    <text evidence="1">The sequence shown here is derived from an EMBL/GenBank/DDBJ whole genome shotgun (WGS) entry which is preliminary data.</text>
</comment>
<protein>
    <recommendedName>
        <fullName evidence="3">ATP-binding protein</fullName>
    </recommendedName>
</protein>
<dbReference type="AlphaFoldDB" id="A0A4U1B702"/>